<feature type="region of interest" description="Disordered" evidence="5">
    <location>
        <begin position="1"/>
        <end position="26"/>
    </location>
</feature>
<sequence length="601" mass="66664">MGMAEHSSTSSICDEDDSTKSQQNDLKTQQGESFNYDDILEHVGQLGQYQLRTFLWLCVPAFFPGMVVMSYTFTGAVPDNRCFVEGCDADYSVSSESNHFFTPWLNNTIPWKEDNTPDQCNRYNYTWTNLEECQQPNAPTDPTMIVGCDHWIYDTSLFQSTIVTEFDLTCENEWKETLASSVYMFGMLIGAATLGNIADRIGRKLAFSVNVVLLATLTTGLAFSPNFITFCVLRFLCGVTAIGHFLILFVWGVEAVGKKYRVMCGFIYQCVFTVGCAVLGLVAFYIRDWKNLQLVISVPMFDLVSLYWVVPESIRWLIAKKRYSEARLLILQAAKMNKKNVPDHLIFVEKEKSDDTGGRDHEGEPVSGSVSKGESIQDVFHSKVLLKRFAIMFLAWIAAVMGYYGITFAATNLSDDFFLNYELAMAVEIPAYISGIFLVDKLGRRPTLSGGLIASGVACLITGLVPEDPPAIRITFSMLGKLFISCVMATVYSYTSDLFPTSARSAAVGLCSTFGRVGGILAPIIATAGRKIDPALPFIVFAGVNLSVGLLCLLLPETNKTTLPDTVEEAEEMEKYTLSCLRRSKNRMEEPKGTIDDSVSM</sequence>
<dbReference type="PROSITE" id="PS50850">
    <property type="entry name" value="MFS"/>
    <property type="match status" value="1"/>
</dbReference>
<gene>
    <name evidence="8" type="ORF">OUZ56_010481</name>
</gene>
<feature type="transmembrane region" description="Helical" evidence="6">
    <location>
        <begin position="233"/>
        <end position="253"/>
    </location>
</feature>
<feature type="transmembrane region" description="Helical" evidence="6">
    <location>
        <begin position="535"/>
        <end position="555"/>
    </location>
</feature>
<evidence type="ECO:0000256" key="5">
    <source>
        <dbReference type="SAM" id="MobiDB-lite"/>
    </source>
</evidence>
<feature type="transmembrane region" description="Helical" evidence="6">
    <location>
        <begin position="205"/>
        <end position="227"/>
    </location>
</feature>
<organism evidence="8 9">
    <name type="scientific">Daphnia magna</name>
    <dbReference type="NCBI Taxonomy" id="35525"/>
    <lineage>
        <taxon>Eukaryota</taxon>
        <taxon>Metazoa</taxon>
        <taxon>Ecdysozoa</taxon>
        <taxon>Arthropoda</taxon>
        <taxon>Crustacea</taxon>
        <taxon>Branchiopoda</taxon>
        <taxon>Diplostraca</taxon>
        <taxon>Cladocera</taxon>
        <taxon>Anomopoda</taxon>
        <taxon>Daphniidae</taxon>
        <taxon>Daphnia</taxon>
    </lineage>
</organism>
<feature type="transmembrane region" description="Helical" evidence="6">
    <location>
        <begin position="292"/>
        <end position="310"/>
    </location>
</feature>
<dbReference type="InterPro" id="IPR005828">
    <property type="entry name" value="MFS_sugar_transport-like"/>
</dbReference>
<name>A0ABR0AIN4_9CRUS</name>
<dbReference type="Proteomes" id="UP001234178">
    <property type="component" value="Unassembled WGS sequence"/>
</dbReference>
<evidence type="ECO:0000256" key="6">
    <source>
        <dbReference type="SAM" id="Phobius"/>
    </source>
</evidence>
<feature type="transmembrane region" description="Helical" evidence="6">
    <location>
        <begin position="389"/>
        <end position="406"/>
    </location>
</feature>
<feature type="transmembrane region" description="Helical" evidence="6">
    <location>
        <begin position="178"/>
        <end position="198"/>
    </location>
</feature>
<evidence type="ECO:0000259" key="7">
    <source>
        <dbReference type="PROSITE" id="PS50850"/>
    </source>
</evidence>
<dbReference type="PANTHER" id="PTHR24064">
    <property type="entry name" value="SOLUTE CARRIER FAMILY 22 MEMBER"/>
    <property type="match status" value="1"/>
</dbReference>
<feature type="transmembrane region" description="Helical" evidence="6">
    <location>
        <begin position="265"/>
        <end position="286"/>
    </location>
</feature>
<protein>
    <recommendedName>
        <fullName evidence="7">Major facilitator superfamily (MFS) profile domain-containing protein</fullName>
    </recommendedName>
</protein>
<evidence type="ECO:0000313" key="9">
    <source>
        <dbReference type="Proteomes" id="UP001234178"/>
    </source>
</evidence>
<comment type="subcellular location">
    <subcellularLocation>
        <location evidence="1">Membrane</location>
        <topology evidence="1">Multi-pass membrane protein</topology>
    </subcellularLocation>
</comment>
<accession>A0ABR0AIN4</accession>
<evidence type="ECO:0000256" key="3">
    <source>
        <dbReference type="ARBA" id="ARBA00022989"/>
    </source>
</evidence>
<keyword evidence="3 6" id="KW-1133">Transmembrane helix</keyword>
<reference evidence="8 9" key="1">
    <citation type="journal article" date="2023" name="Nucleic Acids Res.">
        <title>The hologenome of Daphnia magna reveals possible DNA methylation and microbiome-mediated evolution of the host genome.</title>
        <authorList>
            <person name="Chaturvedi A."/>
            <person name="Li X."/>
            <person name="Dhandapani V."/>
            <person name="Marshall H."/>
            <person name="Kissane S."/>
            <person name="Cuenca-Cambronero M."/>
            <person name="Asole G."/>
            <person name="Calvet F."/>
            <person name="Ruiz-Romero M."/>
            <person name="Marangio P."/>
            <person name="Guigo R."/>
            <person name="Rago D."/>
            <person name="Mirbahai L."/>
            <person name="Eastwood N."/>
            <person name="Colbourne J.K."/>
            <person name="Zhou J."/>
            <person name="Mallon E."/>
            <person name="Orsini L."/>
        </authorList>
    </citation>
    <scope>NUCLEOTIDE SEQUENCE [LARGE SCALE GENOMIC DNA]</scope>
    <source>
        <strain evidence="8">LRV0_1</strain>
    </source>
</reference>
<proteinExistence type="predicted"/>
<dbReference type="Pfam" id="PF00083">
    <property type="entry name" value="Sugar_tr"/>
    <property type="match status" value="1"/>
</dbReference>
<dbReference type="InterPro" id="IPR036259">
    <property type="entry name" value="MFS_trans_sf"/>
</dbReference>
<dbReference type="EMBL" id="JAOYFB010000037">
    <property type="protein sequence ID" value="KAK4024987.1"/>
    <property type="molecule type" value="Genomic_DNA"/>
</dbReference>
<dbReference type="PROSITE" id="PS00216">
    <property type="entry name" value="SUGAR_TRANSPORT_1"/>
    <property type="match status" value="1"/>
</dbReference>
<feature type="transmembrane region" description="Helical" evidence="6">
    <location>
        <begin position="54"/>
        <end position="73"/>
    </location>
</feature>
<keyword evidence="2 6" id="KW-0812">Transmembrane</keyword>
<feature type="transmembrane region" description="Helical" evidence="6">
    <location>
        <begin position="418"/>
        <end position="439"/>
    </location>
</feature>
<comment type="caution">
    <text evidence="8">The sequence shown here is derived from an EMBL/GenBank/DDBJ whole genome shotgun (WGS) entry which is preliminary data.</text>
</comment>
<dbReference type="CDD" id="cd17317">
    <property type="entry name" value="MFS_SLC22"/>
    <property type="match status" value="1"/>
</dbReference>
<dbReference type="InterPro" id="IPR020846">
    <property type="entry name" value="MFS_dom"/>
</dbReference>
<feature type="compositionally biased region" description="Polar residues" evidence="5">
    <location>
        <begin position="1"/>
        <end position="12"/>
    </location>
</feature>
<evidence type="ECO:0000313" key="8">
    <source>
        <dbReference type="EMBL" id="KAK4024987.1"/>
    </source>
</evidence>
<feature type="transmembrane region" description="Helical" evidence="6">
    <location>
        <begin position="506"/>
        <end position="529"/>
    </location>
</feature>
<dbReference type="Gene3D" id="1.20.1250.20">
    <property type="entry name" value="MFS general substrate transporter like domains"/>
    <property type="match status" value="1"/>
</dbReference>
<dbReference type="InterPro" id="IPR005829">
    <property type="entry name" value="Sugar_transporter_CS"/>
</dbReference>
<feature type="transmembrane region" description="Helical" evidence="6">
    <location>
        <begin position="471"/>
        <end position="494"/>
    </location>
</feature>
<evidence type="ECO:0000256" key="1">
    <source>
        <dbReference type="ARBA" id="ARBA00004141"/>
    </source>
</evidence>
<dbReference type="SUPFAM" id="SSF103473">
    <property type="entry name" value="MFS general substrate transporter"/>
    <property type="match status" value="1"/>
</dbReference>
<evidence type="ECO:0000256" key="2">
    <source>
        <dbReference type="ARBA" id="ARBA00022692"/>
    </source>
</evidence>
<evidence type="ECO:0000256" key="4">
    <source>
        <dbReference type="ARBA" id="ARBA00023136"/>
    </source>
</evidence>
<keyword evidence="9" id="KW-1185">Reference proteome</keyword>
<feature type="domain" description="Major facilitator superfamily (MFS) profile" evidence="7">
    <location>
        <begin position="135"/>
        <end position="560"/>
    </location>
</feature>
<feature type="transmembrane region" description="Helical" evidence="6">
    <location>
        <begin position="446"/>
        <end position="465"/>
    </location>
</feature>
<keyword evidence="4 6" id="KW-0472">Membrane</keyword>